<evidence type="ECO:0000256" key="2">
    <source>
        <dbReference type="ARBA" id="ARBA00022723"/>
    </source>
</evidence>
<dbReference type="FunFam" id="4.10.1110.10:FF:000001">
    <property type="entry name" value="Zinc finger AN1-type containing 6"/>
    <property type="match status" value="1"/>
</dbReference>
<dbReference type="AlphaFoldDB" id="A0AAN8V111"/>
<dbReference type="SUPFAM" id="SSF57716">
    <property type="entry name" value="Glucocorticoid receptor-like (DNA-binding domain)"/>
    <property type="match status" value="1"/>
</dbReference>
<dbReference type="Gene3D" id="1.20.5.4770">
    <property type="match status" value="1"/>
</dbReference>
<feature type="region of interest" description="Disordered" evidence="6">
    <location>
        <begin position="48"/>
        <end position="70"/>
    </location>
</feature>
<comment type="function">
    <text evidence="1">May be involved in environmental stress response.</text>
</comment>
<dbReference type="Gene3D" id="4.10.1110.10">
    <property type="entry name" value="AN1-like Zinc finger"/>
    <property type="match status" value="1"/>
</dbReference>
<dbReference type="SMART" id="SM00259">
    <property type="entry name" value="ZnF_A20"/>
    <property type="match status" value="1"/>
</dbReference>
<dbReference type="InterPro" id="IPR000058">
    <property type="entry name" value="Znf_AN1"/>
</dbReference>
<protein>
    <submittedName>
        <fullName evidence="9">Spatacsin, C-terminal domain</fullName>
    </submittedName>
</protein>
<reference evidence="9 10" key="1">
    <citation type="submission" date="2023-12" db="EMBL/GenBank/DDBJ databases">
        <title>A high-quality genome assembly for Dillenia turbinata (Dilleniales).</title>
        <authorList>
            <person name="Chanderbali A."/>
        </authorList>
    </citation>
    <scope>NUCLEOTIDE SEQUENCE [LARGE SCALE GENOMIC DNA]</scope>
    <source>
        <strain evidence="9">LSX21</strain>
        <tissue evidence="9">Leaf</tissue>
    </source>
</reference>
<dbReference type="PANTHER" id="PTHR13650">
    <property type="entry name" value="SPATACSIN"/>
    <property type="match status" value="1"/>
</dbReference>
<dbReference type="Pfam" id="PF01428">
    <property type="entry name" value="zf-AN1"/>
    <property type="match status" value="1"/>
</dbReference>
<dbReference type="PANTHER" id="PTHR13650:SF0">
    <property type="entry name" value="SPATACSIN"/>
    <property type="match status" value="1"/>
</dbReference>
<feature type="domain" description="A20-type" evidence="7">
    <location>
        <begin position="8"/>
        <end position="42"/>
    </location>
</feature>
<keyword evidence="2" id="KW-0479">Metal-binding</keyword>
<dbReference type="GO" id="GO:0005737">
    <property type="term" value="C:cytoplasm"/>
    <property type="evidence" value="ECO:0007669"/>
    <property type="project" value="TreeGrafter"/>
</dbReference>
<dbReference type="SUPFAM" id="SSF118310">
    <property type="entry name" value="AN1-like Zinc finger"/>
    <property type="match status" value="1"/>
</dbReference>
<dbReference type="InterPro" id="IPR028103">
    <property type="entry name" value="Spatacsin"/>
</dbReference>
<dbReference type="SMART" id="SM00154">
    <property type="entry name" value="ZnF_AN1"/>
    <property type="match status" value="1"/>
</dbReference>
<evidence type="ECO:0000256" key="5">
    <source>
        <dbReference type="PROSITE-ProRule" id="PRU00449"/>
    </source>
</evidence>
<evidence type="ECO:0000256" key="4">
    <source>
        <dbReference type="ARBA" id="ARBA00022833"/>
    </source>
</evidence>
<dbReference type="PROSITE" id="PS51036">
    <property type="entry name" value="ZF_A20"/>
    <property type="match status" value="1"/>
</dbReference>
<dbReference type="PROSITE" id="PS51039">
    <property type="entry name" value="ZF_AN1"/>
    <property type="match status" value="1"/>
</dbReference>
<evidence type="ECO:0000259" key="7">
    <source>
        <dbReference type="PROSITE" id="PS51036"/>
    </source>
</evidence>
<evidence type="ECO:0000313" key="9">
    <source>
        <dbReference type="EMBL" id="KAK6922909.1"/>
    </source>
</evidence>
<dbReference type="Proteomes" id="UP001370490">
    <property type="component" value="Unassembled WGS sequence"/>
</dbReference>
<proteinExistence type="predicted"/>
<keyword evidence="10" id="KW-1185">Reference proteome</keyword>
<evidence type="ECO:0000256" key="3">
    <source>
        <dbReference type="ARBA" id="ARBA00022771"/>
    </source>
</evidence>
<dbReference type="GO" id="GO:0003677">
    <property type="term" value="F:DNA binding"/>
    <property type="evidence" value="ECO:0007669"/>
    <property type="project" value="InterPro"/>
</dbReference>
<organism evidence="9 10">
    <name type="scientific">Dillenia turbinata</name>
    <dbReference type="NCBI Taxonomy" id="194707"/>
    <lineage>
        <taxon>Eukaryota</taxon>
        <taxon>Viridiplantae</taxon>
        <taxon>Streptophyta</taxon>
        <taxon>Embryophyta</taxon>
        <taxon>Tracheophyta</taxon>
        <taxon>Spermatophyta</taxon>
        <taxon>Magnoliopsida</taxon>
        <taxon>eudicotyledons</taxon>
        <taxon>Gunneridae</taxon>
        <taxon>Pentapetalae</taxon>
        <taxon>Dilleniales</taxon>
        <taxon>Dilleniaceae</taxon>
        <taxon>Dillenia</taxon>
    </lineage>
</organism>
<dbReference type="GO" id="GO:0008270">
    <property type="term" value="F:zinc ion binding"/>
    <property type="evidence" value="ECO:0007669"/>
    <property type="project" value="UniProtKB-KW"/>
</dbReference>
<dbReference type="Pfam" id="PF14649">
    <property type="entry name" value="Spatacsin_C"/>
    <property type="match status" value="1"/>
</dbReference>
<dbReference type="InterPro" id="IPR002653">
    <property type="entry name" value="Znf_A20"/>
</dbReference>
<dbReference type="Pfam" id="PF01754">
    <property type="entry name" value="zf-A20"/>
    <property type="match status" value="1"/>
</dbReference>
<gene>
    <name evidence="9" type="ORF">RJ641_011213</name>
</gene>
<dbReference type="InterPro" id="IPR035896">
    <property type="entry name" value="AN1-like_Znf"/>
</dbReference>
<evidence type="ECO:0000256" key="1">
    <source>
        <dbReference type="ARBA" id="ARBA00003732"/>
    </source>
</evidence>
<dbReference type="EMBL" id="JBAMMX010000018">
    <property type="protein sequence ID" value="KAK6922909.1"/>
    <property type="molecule type" value="Genomic_DNA"/>
</dbReference>
<keyword evidence="4" id="KW-0862">Zinc</keyword>
<comment type="caution">
    <text evidence="9">The sequence shown here is derived from an EMBL/GenBank/DDBJ whole genome shotgun (WGS) entry which is preliminary data.</text>
</comment>
<name>A0AAN8V111_9MAGN</name>
<evidence type="ECO:0000313" key="10">
    <source>
        <dbReference type="Proteomes" id="UP001370490"/>
    </source>
</evidence>
<evidence type="ECO:0000256" key="6">
    <source>
        <dbReference type="SAM" id="MobiDB-lite"/>
    </source>
</evidence>
<keyword evidence="3 5" id="KW-0863">Zinc-finger</keyword>
<feature type="domain" description="AN1-type" evidence="8">
    <location>
        <begin position="78"/>
        <end position="124"/>
    </location>
</feature>
<dbReference type="InterPro" id="IPR028107">
    <property type="entry name" value="Spatacsin_C_dom"/>
</dbReference>
<sequence length="617" mass="69643">MEQNRFQDSSPILCANNCGFFGSSSTNNLCSKCYKEFLLKQSKEKTTSNSVKEVGEERPETSLFSASAARDSSPERKLGMTNRCNFCKKKVGLTGFKCKCGQTFCSIHRYSDKHNCLFDYKTAGQDAIAKSNPVVKDDKILAEGFVGFSISASIPDGSPLLERRHDEKRIMARTTMYSSAGFIILWDDMASTRVDSLSGGDFNEIPEKRKWENHFQDRRLGLSHGECGLQYGPFSNVFYTWVEAYVAEGDFACLARLITGVGNFHALNFILGILIENGQQDLLLQKYTAAAEANAGTAEAVRGFRMAVLTSLKHFNPNDLDAIAMVYNHFDMKHETAALLESRAKQSIHHWFLRYDKKQNEDLLEAMCNFIEAAEVHCSIDGGNKTHAACAQAFLVSFQIRMPDFQWLNLSETNARRALVEQSHFQEAHIVAEAYCLNQPSAWALVLWNQMLKPELTEEFVVEFVVVLPLHPSTLTDVTRFYRTEVAAREWAKYLGRSFRCLLRKTRDLWLRLQLATIDTGFVDVINACLKASDKVPELAGPLVLRKGHGVHKPVTATFQFVHGIHSLGQCKTKERGNSFRSCLICMVEAIRVILEHDFFEIVSVKLRKLSPDEQQQ</sequence>
<evidence type="ECO:0000259" key="8">
    <source>
        <dbReference type="PROSITE" id="PS51039"/>
    </source>
</evidence>
<accession>A0AAN8V111</accession>